<evidence type="ECO:0000313" key="3">
    <source>
        <dbReference type="Proteomes" id="UP000027195"/>
    </source>
</evidence>
<dbReference type="OrthoDB" id="5273847at2759"/>
<gene>
    <name evidence="2" type="ORF">BOTBODRAFT_191048</name>
</gene>
<proteinExistence type="predicted"/>
<organism evidence="2 3">
    <name type="scientific">Botryobasidium botryosum (strain FD-172 SS1)</name>
    <dbReference type="NCBI Taxonomy" id="930990"/>
    <lineage>
        <taxon>Eukaryota</taxon>
        <taxon>Fungi</taxon>
        <taxon>Dikarya</taxon>
        <taxon>Basidiomycota</taxon>
        <taxon>Agaricomycotina</taxon>
        <taxon>Agaricomycetes</taxon>
        <taxon>Cantharellales</taxon>
        <taxon>Botryobasidiaceae</taxon>
        <taxon>Botryobasidium</taxon>
    </lineage>
</organism>
<dbReference type="STRING" id="930990.A0A067MDB5"/>
<dbReference type="InParanoid" id="A0A067MDB5"/>
<feature type="region of interest" description="Disordered" evidence="1">
    <location>
        <begin position="47"/>
        <end position="69"/>
    </location>
</feature>
<keyword evidence="3" id="KW-1185">Reference proteome</keyword>
<evidence type="ECO:0000313" key="2">
    <source>
        <dbReference type="EMBL" id="KDQ09586.1"/>
    </source>
</evidence>
<name>A0A067MDB5_BOTB1</name>
<protein>
    <recommendedName>
        <fullName evidence="4">F-box domain-containing protein</fullName>
    </recommendedName>
</protein>
<accession>A0A067MDB5</accession>
<evidence type="ECO:0000256" key="1">
    <source>
        <dbReference type="SAM" id="MobiDB-lite"/>
    </source>
</evidence>
<dbReference type="HOGENOM" id="CLU_347480_0_0_1"/>
<dbReference type="Proteomes" id="UP000027195">
    <property type="component" value="Unassembled WGS sequence"/>
</dbReference>
<reference evidence="3" key="1">
    <citation type="journal article" date="2014" name="Proc. Natl. Acad. Sci. U.S.A.">
        <title>Extensive sampling of basidiomycete genomes demonstrates inadequacy of the white-rot/brown-rot paradigm for wood decay fungi.</title>
        <authorList>
            <person name="Riley R."/>
            <person name="Salamov A.A."/>
            <person name="Brown D.W."/>
            <person name="Nagy L.G."/>
            <person name="Floudas D."/>
            <person name="Held B.W."/>
            <person name="Levasseur A."/>
            <person name="Lombard V."/>
            <person name="Morin E."/>
            <person name="Otillar R."/>
            <person name="Lindquist E.A."/>
            <person name="Sun H."/>
            <person name="LaButti K.M."/>
            <person name="Schmutz J."/>
            <person name="Jabbour D."/>
            <person name="Luo H."/>
            <person name="Baker S.E."/>
            <person name="Pisabarro A.G."/>
            <person name="Walton J.D."/>
            <person name="Blanchette R.A."/>
            <person name="Henrissat B."/>
            <person name="Martin F."/>
            <person name="Cullen D."/>
            <person name="Hibbett D.S."/>
            <person name="Grigoriev I.V."/>
        </authorList>
    </citation>
    <scope>NUCLEOTIDE SEQUENCE [LARGE SCALE GENOMIC DNA]</scope>
    <source>
        <strain evidence="3">FD-172 SS1</strain>
    </source>
</reference>
<dbReference type="AlphaFoldDB" id="A0A067MDB5"/>
<feature type="compositionally biased region" description="Basic and acidic residues" evidence="1">
    <location>
        <begin position="58"/>
        <end position="69"/>
    </location>
</feature>
<sequence length="812" mass="91117">MYKEEAAAMEAIIHTSSLQDTVPPTGSIERPSIMEMYCALCNSPFRAPGRTRTGPNDPDPHNYGDKPSRELYDGRVISHKQMEWLSNIRGLGRDTGSSNHLIRAQRSSESYLTTIGTLDGESFAFPATSEHRHLVRKGELCVIEPNRLSEHTDGFTIMIHASCWDLMEIARRHVLKEFGLPGGLDLDTIYEVLEHNISGEGCSFPHNFFNPSGRTTGPGKEWCAADPMDDPLFAHALPRLTRNSHFHRINLPPNHTRPFKRRPNYLDALPLELLYIIVRLLPGPAIDALYTAFPSTKRAELSGSFWRSRIKLDLPYVRESLDQTNPATKDKIDWHSVFRFLSTPEFSANTAFIGFHNRIRIWKVAMGVARRAARMQALWVQRNIWIDRSVLKNALFRQSAHISTCDRPGKPIKCRSFFVQHPQSMHVNVIRIFWTAYPGYSKEEVKTGRTGAIPSRRHVPGKQPQVSIICGFEIAAVGGPALVGLRSPMFNDITVGGVLRGVVLNITKRCLDVDTEEKCGRDALTGIWFMTDGRPLQVVGNWTGCKQVLRPLGGRDLVGFNLIYSEHWGAIHSLGIIEAGLRSNSTSADGPTPSFNRIQWAGKPPPENLVYYGRDFSTPYKRCGNGRITPVHAAVSSILFDEKDPLSSIRVWFRPRSVWRDERIGPFRSPNVCGLEFVNASGAKVTVGSCGGPHKSYKNISLAWQAGEKIAGFEIQYLMPKYMECYRYLVPTVESYIGGPWDDHPSLFLSFSVSTTLGKTHNVDKIDESERSSWWLCRRVMVPRGGDTMVGLQVTVGEELSAGFGLICKRRK</sequence>
<dbReference type="EMBL" id="KL198077">
    <property type="protein sequence ID" value="KDQ09586.1"/>
    <property type="molecule type" value="Genomic_DNA"/>
</dbReference>
<evidence type="ECO:0008006" key="4">
    <source>
        <dbReference type="Google" id="ProtNLM"/>
    </source>
</evidence>